<proteinExistence type="predicted"/>
<dbReference type="InterPro" id="IPR011990">
    <property type="entry name" value="TPR-like_helical_dom_sf"/>
</dbReference>
<dbReference type="InterPro" id="IPR019734">
    <property type="entry name" value="TPR_rpt"/>
</dbReference>
<keyword evidence="4" id="KW-0732">Signal</keyword>
<keyword evidence="1" id="KW-0677">Repeat</keyword>
<feature type="repeat" description="TPR" evidence="3">
    <location>
        <begin position="250"/>
        <end position="283"/>
    </location>
</feature>
<gene>
    <name evidence="5" type="ORF">SAMN05421594_0923</name>
</gene>
<dbReference type="Proteomes" id="UP000198769">
    <property type="component" value="Unassembled WGS sequence"/>
</dbReference>
<dbReference type="Gene3D" id="1.25.40.10">
    <property type="entry name" value="Tetratricopeptide repeat domain"/>
    <property type="match status" value="1"/>
</dbReference>
<dbReference type="AlphaFoldDB" id="A0A1I4W571"/>
<dbReference type="SUPFAM" id="SSF48452">
    <property type="entry name" value="TPR-like"/>
    <property type="match status" value="1"/>
</dbReference>
<evidence type="ECO:0000256" key="3">
    <source>
        <dbReference type="PROSITE-ProRule" id="PRU00339"/>
    </source>
</evidence>
<evidence type="ECO:0000313" key="6">
    <source>
        <dbReference type="Proteomes" id="UP000198769"/>
    </source>
</evidence>
<accession>A0A1I4W571</accession>
<protein>
    <submittedName>
        <fullName evidence="5">Tetratricopeptide repeat-containing protein</fullName>
    </submittedName>
</protein>
<organism evidence="5 6">
    <name type="scientific">Chryseobacterium oleae</name>
    <dbReference type="NCBI Taxonomy" id="491207"/>
    <lineage>
        <taxon>Bacteria</taxon>
        <taxon>Pseudomonadati</taxon>
        <taxon>Bacteroidota</taxon>
        <taxon>Flavobacteriia</taxon>
        <taxon>Flavobacteriales</taxon>
        <taxon>Weeksellaceae</taxon>
        <taxon>Chryseobacterium group</taxon>
        <taxon>Chryseobacterium</taxon>
    </lineage>
</organism>
<evidence type="ECO:0000256" key="4">
    <source>
        <dbReference type="SAM" id="SignalP"/>
    </source>
</evidence>
<keyword evidence="2 3" id="KW-0802">TPR repeat</keyword>
<dbReference type="Pfam" id="PF07719">
    <property type="entry name" value="TPR_2"/>
    <property type="match status" value="1"/>
</dbReference>
<evidence type="ECO:0000256" key="2">
    <source>
        <dbReference type="ARBA" id="ARBA00022803"/>
    </source>
</evidence>
<dbReference type="PROSITE" id="PS50005">
    <property type="entry name" value="TPR"/>
    <property type="match status" value="1"/>
</dbReference>
<evidence type="ECO:0000313" key="5">
    <source>
        <dbReference type="EMBL" id="SFN08602.1"/>
    </source>
</evidence>
<evidence type="ECO:0000256" key="1">
    <source>
        <dbReference type="ARBA" id="ARBA00022737"/>
    </source>
</evidence>
<dbReference type="EMBL" id="FOVD01000001">
    <property type="protein sequence ID" value="SFN08602.1"/>
    <property type="molecule type" value="Genomic_DNA"/>
</dbReference>
<dbReference type="OrthoDB" id="9793489at2"/>
<reference evidence="6" key="1">
    <citation type="submission" date="2016-10" db="EMBL/GenBank/DDBJ databases">
        <authorList>
            <person name="Varghese N."/>
            <person name="Submissions S."/>
        </authorList>
    </citation>
    <scope>NUCLEOTIDE SEQUENCE [LARGE SCALE GENOMIC DNA]</scope>
    <source>
        <strain evidence="6">DSM 25575</strain>
    </source>
</reference>
<name>A0A1I4W571_CHROL</name>
<sequence>MNKNLHFLTFLLLLFAVKAFSQTTDNPELQKMADDDQNARKTSPINWEVVSKEDSLRRVRIFTLLKEDKVKTAKDHFNSGIVFQHGGDTISSGMAVKSFENALKMDPSLNRWWYAAAVDRDLMYKKKPQIYGTQFFKDKTTNGKWARYKMDPSKITDEQRKYYRVETLKEQEQKEREMNQTPLNDAYASEKSVDKIITLIKSEHKKGIQSVYNVSESQINSFGYQLIRDKKTDDALKIFKLNIQLYPKAWNTYDSYGEALLQVGQKKEALENYKKSLELNPENENAKKILSESK</sequence>
<dbReference type="RefSeq" id="WP_090023341.1">
    <property type="nucleotide sequence ID" value="NZ_FOVD01000001.1"/>
</dbReference>
<feature type="chain" id="PRO_5011618818" evidence="4">
    <location>
        <begin position="22"/>
        <end position="294"/>
    </location>
</feature>
<dbReference type="PROSITE" id="PS50293">
    <property type="entry name" value="TPR_REGION"/>
    <property type="match status" value="1"/>
</dbReference>
<dbReference type="InterPro" id="IPR013105">
    <property type="entry name" value="TPR_2"/>
</dbReference>
<keyword evidence="6" id="KW-1185">Reference proteome</keyword>
<feature type="signal peptide" evidence="4">
    <location>
        <begin position="1"/>
        <end position="21"/>
    </location>
</feature>
<dbReference type="SMART" id="SM00028">
    <property type="entry name" value="TPR"/>
    <property type="match status" value="2"/>
</dbReference>